<feature type="domain" description="Helicase C-terminal" evidence="10">
    <location>
        <begin position="709"/>
        <end position="888"/>
    </location>
</feature>
<dbReference type="SUPFAM" id="SSF52540">
    <property type="entry name" value="P-loop containing nucleoside triphosphate hydrolases"/>
    <property type="match status" value="1"/>
</dbReference>
<dbReference type="Pfam" id="PF00271">
    <property type="entry name" value="Helicase_C"/>
    <property type="match status" value="1"/>
</dbReference>
<dbReference type="InterPro" id="IPR001650">
    <property type="entry name" value="Helicase_C-like"/>
</dbReference>
<evidence type="ECO:0000259" key="9">
    <source>
        <dbReference type="PROSITE" id="PS51192"/>
    </source>
</evidence>
<dbReference type="EMBL" id="JALLPB020000101">
    <property type="protein sequence ID" value="KAL3817536.1"/>
    <property type="molecule type" value="Genomic_DNA"/>
</dbReference>
<dbReference type="InterPro" id="IPR011545">
    <property type="entry name" value="DEAD/DEAH_box_helicase_dom"/>
</dbReference>
<dbReference type="GO" id="GO:0004386">
    <property type="term" value="F:helicase activity"/>
    <property type="evidence" value="ECO:0007669"/>
    <property type="project" value="UniProtKB-KW"/>
</dbReference>
<reference evidence="11 12" key="1">
    <citation type="submission" date="2024-10" db="EMBL/GenBank/DDBJ databases">
        <title>Updated reference genomes for cyclostephanoid diatoms.</title>
        <authorList>
            <person name="Roberts W.R."/>
            <person name="Alverson A.J."/>
        </authorList>
    </citation>
    <scope>NUCLEOTIDE SEQUENCE [LARGE SCALE GENOMIC DNA]</scope>
    <source>
        <strain evidence="11 12">AJA228-03</strain>
    </source>
</reference>
<dbReference type="SMART" id="SM00479">
    <property type="entry name" value="EXOIII"/>
    <property type="match status" value="1"/>
</dbReference>
<feature type="domain" description="Helicase ATP-binding" evidence="9">
    <location>
        <begin position="515"/>
        <end position="693"/>
    </location>
</feature>
<dbReference type="Proteomes" id="UP001530377">
    <property type="component" value="Unassembled WGS sequence"/>
</dbReference>
<sequence length="1300" mass="143397">MGAGTGGHGHRGGYSAAFNLGRGRSLISTGSMSLHSSSSSSNENNPSSIIDSLSSIFQNNDVSSNELNDDCLLALSRCPHPVADIALKAYVKQKIRRETNGMDKISDPSKYIIAVLRNTMAASTTPLPPTMRLNSTKKNGQEHGIFEEDSDLVHMKPLSPKKRILASKYVTGKTQTTQVPANHNSGGQQSRGTHDVHERKGVLTANSEQVTMDYVDKCLSCITKLERPIIQLSGVGPKTEAAFHSLGIFTLRDVLWHFPRYFIDRSHIRKSVQNVVDGDVGTFLLFVGEPKYNTVTCTDEAGNEVDVTYFYGRSRQGMVAASAAIRKLCNGDSDSMIVSGKITNTEAGRWMLFNPDVVISPDKADSLGIEAVYSLASGLSQQKVSTAVKEALVVACELLKLLPESLPDDLLAKLHWPKLADAFALSHKPTSMEGTGLNSPVRQRIAFEELSLQQTRLGLSRWNLKHFGVTHDLQLKNPHSSWKDSPLVIAAVSALPFNLTSYQEKCLDELWNDAIVGNDGKMLRLLQGDVGSGKTVLAYLLGLGCVEAFQGGRQIVALMCPTQLLASQHVQTISEYACRLQRASGWNIRVELLTGNVVGKSRENVLARLEATNDKSIFFLVGTHALATPDIVSRLMQLSSGLALAVVDEEQRFGVRQRLALTKCAAHSLFMSATPIPRSISLKRSALVDFTVLESDSRSVATTIVSSDMIESVLSVLGSKIQEGSKCFWVVPRIVRSGANDEGDGDSVTRPNIIERYSMLKKKFGEERICHVHGKMAEHEREEQIARFSDPSSEAAVLVGTTVIEVGIDIPDTNILIVEDADRFGLSQLHQLRGRIGRAGSRPDLKCNCILLSNVTAAKQNPASLTRLQILQKTNKGEEIADADFYLRGPGDMLGELQSGIKKGRVVDLENHWDLLDAATQFGRSFISSPTENLRGAPAKEDASDTIVSWIAERNATKFHVNANAASKQGFSLRIMMALFAERKNFEVDCIEVINTLQNMAASKGEQTHNDKTIHAKIVEAFSNDRNDVQSLNPIMLDDLGTQRGSEVPVRPLKPNLAALNTQLSVEKRLNLIDEDVMFVVLDCETTGLDDKTCHIIQLAAKILGSDDENDLFSEYILPPIDRIPPQIEEMTGITDEFLRNGGFDLTLGKERGTARDFRQVYLDLQIFCKERANGRSIVFIAHNAKFDVRMINGELRRWRFSDGRSPMLGETFTCYIDTLQLFRNGKWWRAKHRREPALPRPSSFSLSELHSHVFSESITNSHNAAGDVKALERLLLSRPFIGWKTTANEIQVPFVRVDI</sequence>
<evidence type="ECO:0000313" key="12">
    <source>
        <dbReference type="Proteomes" id="UP001530377"/>
    </source>
</evidence>
<dbReference type="InterPro" id="IPR012340">
    <property type="entry name" value="NA-bd_OB-fold"/>
</dbReference>
<dbReference type="PANTHER" id="PTHR47964">
    <property type="entry name" value="ATP-DEPENDENT DNA HELICASE HOMOLOG RECG, CHLOROPLASTIC"/>
    <property type="match status" value="1"/>
</dbReference>
<keyword evidence="2" id="KW-0227">DNA damage</keyword>
<keyword evidence="5" id="KW-0067">ATP-binding</keyword>
<proteinExistence type="predicted"/>
<evidence type="ECO:0000256" key="7">
    <source>
        <dbReference type="ARBA" id="ARBA00023204"/>
    </source>
</evidence>
<keyword evidence="7" id="KW-0234">DNA repair</keyword>
<dbReference type="Pfam" id="PF00929">
    <property type="entry name" value="RNase_T"/>
    <property type="match status" value="1"/>
</dbReference>
<dbReference type="InterPro" id="IPR013520">
    <property type="entry name" value="Ribonucl_H"/>
</dbReference>
<gene>
    <name evidence="11" type="ORF">ACHAXA_003709</name>
</gene>
<dbReference type="SUPFAM" id="SSF50249">
    <property type="entry name" value="Nucleic acid-binding proteins"/>
    <property type="match status" value="1"/>
</dbReference>
<evidence type="ECO:0000256" key="3">
    <source>
        <dbReference type="ARBA" id="ARBA00022801"/>
    </source>
</evidence>
<keyword evidence="4" id="KW-0347">Helicase</keyword>
<dbReference type="GO" id="GO:0006281">
    <property type="term" value="P:DNA repair"/>
    <property type="evidence" value="ECO:0007669"/>
    <property type="project" value="UniProtKB-KW"/>
</dbReference>
<accession>A0ABD3RZ98</accession>
<feature type="compositionally biased region" description="Polar residues" evidence="8">
    <location>
        <begin position="177"/>
        <end position="191"/>
    </location>
</feature>
<evidence type="ECO:0008006" key="13">
    <source>
        <dbReference type="Google" id="ProtNLM"/>
    </source>
</evidence>
<dbReference type="InterPro" id="IPR047112">
    <property type="entry name" value="RecG/Mfd"/>
</dbReference>
<dbReference type="Gene3D" id="3.40.50.300">
    <property type="entry name" value="P-loop containing nucleotide triphosphate hydrolases"/>
    <property type="match status" value="2"/>
</dbReference>
<evidence type="ECO:0000313" key="11">
    <source>
        <dbReference type="EMBL" id="KAL3817536.1"/>
    </source>
</evidence>
<dbReference type="InterPro" id="IPR027417">
    <property type="entry name" value="P-loop_NTPase"/>
</dbReference>
<keyword evidence="1" id="KW-0547">Nucleotide-binding</keyword>
<evidence type="ECO:0000256" key="1">
    <source>
        <dbReference type="ARBA" id="ARBA00022741"/>
    </source>
</evidence>
<dbReference type="PANTHER" id="PTHR47964:SF1">
    <property type="entry name" value="ATP-DEPENDENT DNA HELICASE HOMOLOG RECG, CHLOROPLASTIC"/>
    <property type="match status" value="1"/>
</dbReference>
<dbReference type="SMART" id="SM00490">
    <property type="entry name" value="HELICc"/>
    <property type="match status" value="1"/>
</dbReference>
<dbReference type="Pfam" id="PF00270">
    <property type="entry name" value="DEAD"/>
    <property type="match status" value="1"/>
</dbReference>
<dbReference type="SUPFAM" id="SSF53098">
    <property type="entry name" value="Ribonuclease H-like"/>
    <property type="match status" value="1"/>
</dbReference>
<dbReference type="GO" id="GO:0005524">
    <property type="term" value="F:ATP binding"/>
    <property type="evidence" value="ECO:0007669"/>
    <property type="project" value="UniProtKB-KW"/>
</dbReference>
<feature type="region of interest" description="Disordered" evidence="8">
    <location>
        <begin position="177"/>
        <end position="197"/>
    </location>
</feature>
<dbReference type="PROSITE" id="PS51194">
    <property type="entry name" value="HELICASE_CTER"/>
    <property type="match status" value="1"/>
</dbReference>
<dbReference type="InterPro" id="IPR012337">
    <property type="entry name" value="RNaseH-like_sf"/>
</dbReference>
<keyword evidence="12" id="KW-1185">Reference proteome</keyword>
<evidence type="ECO:0000256" key="8">
    <source>
        <dbReference type="SAM" id="MobiDB-lite"/>
    </source>
</evidence>
<dbReference type="GO" id="GO:0016787">
    <property type="term" value="F:hydrolase activity"/>
    <property type="evidence" value="ECO:0007669"/>
    <property type="project" value="UniProtKB-KW"/>
</dbReference>
<dbReference type="Gene3D" id="3.30.420.10">
    <property type="entry name" value="Ribonuclease H-like superfamily/Ribonuclease H"/>
    <property type="match status" value="1"/>
</dbReference>
<organism evidence="11 12">
    <name type="scientific">Cyclostephanos tholiformis</name>
    <dbReference type="NCBI Taxonomy" id="382380"/>
    <lineage>
        <taxon>Eukaryota</taxon>
        <taxon>Sar</taxon>
        <taxon>Stramenopiles</taxon>
        <taxon>Ochrophyta</taxon>
        <taxon>Bacillariophyta</taxon>
        <taxon>Coscinodiscophyceae</taxon>
        <taxon>Thalassiosirophycidae</taxon>
        <taxon>Stephanodiscales</taxon>
        <taxon>Stephanodiscaceae</taxon>
        <taxon>Cyclostephanos</taxon>
    </lineage>
</organism>
<evidence type="ECO:0000256" key="5">
    <source>
        <dbReference type="ARBA" id="ARBA00022840"/>
    </source>
</evidence>
<comment type="caution">
    <text evidence="11">The sequence shown here is derived from an EMBL/GenBank/DDBJ whole genome shotgun (WGS) entry which is preliminary data.</text>
</comment>
<dbReference type="InterPro" id="IPR014001">
    <property type="entry name" value="Helicase_ATP-bd"/>
</dbReference>
<dbReference type="CDD" id="cd06127">
    <property type="entry name" value="DEDDh"/>
    <property type="match status" value="1"/>
</dbReference>
<evidence type="ECO:0000256" key="4">
    <source>
        <dbReference type="ARBA" id="ARBA00022806"/>
    </source>
</evidence>
<dbReference type="SMART" id="SM00487">
    <property type="entry name" value="DEXDc"/>
    <property type="match status" value="1"/>
</dbReference>
<dbReference type="GO" id="GO:0003677">
    <property type="term" value="F:DNA binding"/>
    <property type="evidence" value="ECO:0007669"/>
    <property type="project" value="UniProtKB-KW"/>
</dbReference>
<evidence type="ECO:0000256" key="6">
    <source>
        <dbReference type="ARBA" id="ARBA00023125"/>
    </source>
</evidence>
<evidence type="ECO:0000256" key="2">
    <source>
        <dbReference type="ARBA" id="ARBA00022763"/>
    </source>
</evidence>
<keyword evidence="6" id="KW-0238">DNA-binding</keyword>
<keyword evidence="3" id="KW-0378">Hydrolase</keyword>
<name>A0ABD3RZ98_9STRA</name>
<protein>
    <recommendedName>
        <fullName evidence="13">ATP-dependent DNA helicase RecG</fullName>
    </recommendedName>
</protein>
<dbReference type="PROSITE" id="PS51192">
    <property type="entry name" value="HELICASE_ATP_BIND_1"/>
    <property type="match status" value="1"/>
</dbReference>
<evidence type="ECO:0000259" key="10">
    <source>
        <dbReference type="PROSITE" id="PS51194"/>
    </source>
</evidence>
<dbReference type="InterPro" id="IPR036397">
    <property type="entry name" value="RNaseH_sf"/>
</dbReference>